<dbReference type="AlphaFoldDB" id="A0A6P8EBT7"/>
<evidence type="ECO:0000313" key="3">
    <source>
        <dbReference type="Proteomes" id="UP000515151"/>
    </source>
</evidence>
<dbReference type="SMART" id="SM00386">
    <property type="entry name" value="HAT"/>
    <property type="match status" value="3"/>
</dbReference>
<reference evidence="3" key="1">
    <citation type="journal article" date="2020" name="Plant Biotechnol. J.">
        <title>The pomegranate (Punica granatum L.) draft genome dissects genetic divergence between soft- and hard-seeded cultivars.</title>
        <authorList>
            <person name="Luo X."/>
            <person name="Li H."/>
            <person name="Wu Z."/>
            <person name="Yao W."/>
            <person name="Zhao P."/>
            <person name="Cao D."/>
            <person name="Yu H."/>
            <person name="Li K."/>
            <person name="Poudel K."/>
            <person name="Zhao D."/>
            <person name="Zhang F."/>
            <person name="Xia X."/>
            <person name="Chen L."/>
            <person name="Wang Q."/>
            <person name="Jing D."/>
            <person name="Cao S."/>
        </authorList>
    </citation>
    <scope>NUCLEOTIDE SEQUENCE [LARGE SCALE GENOMIC DNA]</scope>
    <source>
        <strain evidence="3">cv. Tunisia</strain>
    </source>
</reference>
<dbReference type="PANTHER" id="PTHR26312">
    <property type="entry name" value="TETRATRICOPEPTIDE REPEAT PROTEIN 5"/>
    <property type="match status" value="1"/>
</dbReference>
<reference evidence="4" key="2">
    <citation type="submission" date="2025-08" db="UniProtKB">
        <authorList>
            <consortium name="RefSeq"/>
        </authorList>
    </citation>
    <scope>IDENTIFICATION</scope>
    <source>
        <tissue evidence="4">Leaf</tissue>
    </source>
</reference>
<dbReference type="InterPro" id="IPR057352">
    <property type="entry name" value="TPR_TmcB/C"/>
</dbReference>
<evidence type="ECO:0000256" key="1">
    <source>
        <dbReference type="SAM" id="MobiDB-lite"/>
    </source>
</evidence>
<dbReference type="RefSeq" id="XP_031402743.1">
    <property type="nucleotide sequence ID" value="XM_031546883.1"/>
</dbReference>
<sequence>MYVCMYIVCKYLVLQKRPTLSFCIQLSLRFCFQVFRKPSLHVMMLRSSSTPVLGSLLSSHSESPGPGHGHHEAAGKHSQTAIFGHHHQKLSAFHAPTFSCTSSPISPSIVDTACKGFRRAQSEGNLEELVASDTNEDDHFSEPYQARKFPRARPRSGSVLQTIPSFSLYGTRGGYEDEEEESEIDYSEDERDESEDPEMGKPRMALNEGQLDVKGEAGPCAFEGNEMFLAKGLGIGIDQVGGYGGCGGGDGSCLVNYGGDGQENHGVEEYYKKMVKENPNNPLFLRNYAQFLHQTKGEAERADEYYSRAILADPQDGELLSQYAKLVWEFHRDKERAMSYFERAAQASPEDSHVHAAYAGFLWEAEEEGEQYEALNASSPAVTRLTAHHEGFVASTGS</sequence>
<dbReference type="GO" id="GO:0006396">
    <property type="term" value="P:RNA processing"/>
    <property type="evidence" value="ECO:0007669"/>
    <property type="project" value="InterPro"/>
</dbReference>
<feature type="domain" description="TmcB/TmcC TPR repeats" evidence="2">
    <location>
        <begin position="265"/>
        <end position="312"/>
    </location>
</feature>
<protein>
    <submittedName>
        <fullName evidence="4">Uncharacterized protein LOC116212329</fullName>
    </submittedName>
</protein>
<dbReference type="Gene3D" id="1.25.40.10">
    <property type="entry name" value="Tetratricopeptide repeat domain"/>
    <property type="match status" value="1"/>
</dbReference>
<accession>A0A6P8EBT7</accession>
<dbReference type="GeneID" id="116212329"/>
<feature type="compositionally biased region" description="Acidic residues" evidence="1">
    <location>
        <begin position="176"/>
        <end position="197"/>
    </location>
</feature>
<dbReference type="SUPFAM" id="SSF48452">
    <property type="entry name" value="TPR-like"/>
    <property type="match status" value="1"/>
</dbReference>
<organism evidence="3 4">
    <name type="scientific">Punica granatum</name>
    <name type="common">Pomegranate</name>
    <dbReference type="NCBI Taxonomy" id="22663"/>
    <lineage>
        <taxon>Eukaryota</taxon>
        <taxon>Viridiplantae</taxon>
        <taxon>Streptophyta</taxon>
        <taxon>Embryophyta</taxon>
        <taxon>Tracheophyta</taxon>
        <taxon>Spermatophyta</taxon>
        <taxon>Magnoliopsida</taxon>
        <taxon>eudicotyledons</taxon>
        <taxon>Gunneridae</taxon>
        <taxon>Pentapetalae</taxon>
        <taxon>rosids</taxon>
        <taxon>malvids</taxon>
        <taxon>Myrtales</taxon>
        <taxon>Lythraceae</taxon>
        <taxon>Punica</taxon>
    </lineage>
</organism>
<dbReference type="OrthoDB" id="1926212at2759"/>
<dbReference type="InterPro" id="IPR011990">
    <property type="entry name" value="TPR-like_helical_dom_sf"/>
</dbReference>
<proteinExistence type="predicted"/>
<dbReference type="Proteomes" id="UP000515151">
    <property type="component" value="Chromosome 1"/>
</dbReference>
<feature type="region of interest" description="Disordered" evidence="1">
    <location>
        <begin position="168"/>
        <end position="203"/>
    </location>
</feature>
<dbReference type="InterPro" id="IPR003107">
    <property type="entry name" value="HAT"/>
</dbReference>
<evidence type="ECO:0000259" key="2">
    <source>
        <dbReference type="Pfam" id="PF25474"/>
    </source>
</evidence>
<name>A0A6P8EBT7_PUNGR</name>
<feature type="region of interest" description="Disordered" evidence="1">
    <location>
        <begin position="55"/>
        <end position="77"/>
    </location>
</feature>
<evidence type="ECO:0000313" key="4">
    <source>
        <dbReference type="RefSeq" id="XP_031402743.1"/>
    </source>
</evidence>
<dbReference type="Pfam" id="PF25474">
    <property type="entry name" value="TPR_TmcB"/>
    <property type="match status" value="1"/>
</dbReference>
<gene>
    <name evidence="4" type="primary">LOC116212329</name>
</gene>
<feature type="compositionally biased region" description="Low complexity" evidence="1">
    <location>
        <begin position="55"/>
        <end position="65"/>
    </location>
</feature>
<keyword evidence="3" id="KW-1185">Reference proteome</keyword>
<dbReference type="PANTHER" id="PTHR26312:SF225">
    <property type="entry name" value="TPR REPEAT PROTEIN"/>
    <property type="match status" value="1"/>
</dbReference>